<sequence>MRDMVDQTNLYATQIPTESEEISRHSRLHRWVPTNENELNFIGIIAYIGLHFSNNEECPEGDRSHKIQPLLDCVNRNYQAIYTSGGTFCAHESIIPFQGRLVIKQNIPQKLTSMG</sequence>
<name>A0ABD2N3X3_9CUCU</name>
<proteinExistence type="predicted"/>
<keyword evidence="3" id="KW-1185">Reference proteome</keyword>
<evidence type="ECO:0000259" key="1">
    <source>
        <dbReference type="Pfam" id="PF13843"/>
    </source>
</evidence>
<reference evidence="2 3" key="1">
    <citation type="journal article" date="2021" name="BMC Biol.">
        <title>Horizontally acquired antibacterial genes associated with adaptive radiation of ladybird beetles.</title>
        <authorList>
            <person name="Li H.S."/>
            <person name="Tang X.F."/>
            <person name="Huang Y.H."/>
            <person name="Xu Z.Y."/>
            <person name="Chen M.L."/>
            <person name="Du X.Y."/>
            <person name="Qiu B.Y."/>
            <person name="Chen P.T."/>
            <person name="Zhang W."/>
            <person name="Slipinski A."/>
            <person name="Escalona H.E."/>
            <person name="Waterhouse R.M."/>
            <person name="Zwick A."/>
            <person name="Pang H."/>
        </authorList>
    </citation>
    <scope>NUCLEOTIDE SEQUENCE [LARGE SCALE GENOMIC DNA]</scope>
    <source>
        <strain evidence="2">SYSU2018</strain>
    </source>
</reference>
<dbReference type="AlphaFoldDB" id="A0ABD2N3X3"/>
<dbReference type="PANTHER" id="PTHR46599:SF3">
    <property type="entry name" value="PIGGYBAC TRANSPOSABLE ELEMENT-DERIVED PROTEIN 4"/>
    <property type="match status" value="1"/>
</dbReference>
<dbReference type="Pfam" id="PF13843">
    <property type="entry name" value="DDE_Tnp_1_7"/>
    <property type="match status" value="1"/>
</dbReference>
<evidence type="ECO:0000313" key="3">
    <source>
        <dbReference type="Proteomes" id="UP001516400"/>
    </source>
</evidence>
<dbReference type="InterPro" id="IPR029526">
    <property type="entry name" value="PGBD"/>
</dbReference>
<evidence type="ECO:0000313" key="2">
    <source>
        <dbReference type="EMBL" id="KAL3273232.1"/>
    </source>
</evidence>
<comment type="caution">
    <text evidence="2">The sequence shown here is derived from an EMBL/GenBank/DDBJ whole genome shotgun (WGS) entry which is preliminary data.</text>
</comment>
<gene>
    <name evidence="2" type="ORF">HHI36_014686</name>
</gene>
<dbReference type="EMBL" id="JABFTP020000062">
    <property type="protein sequence ID" value="KAL3273232.1"/>
    <property type="molecule type" value="Genomic_DNA"/>
</dbReference>
<accession>A0ABD2N3X3</accession>
<dbReference type="PANTHER" id="PTHR46599">
    <property type="entry name" value="PIGGYBAC TRANSPOSABLE ELEMENT-DERIVED PROTEIN 4"/>
    <property type="match status" value="1"/>
</dbReference>
<feature type="domain" description="PiggyBac transposable element-derived protein" evidence="1">
    <location>
        <begin position="50"/>
        <end position="114"/>
    </location>
</feature>
<organism evidence="2 3">
    <name type="scientific">Cryptolaemus montrouzieri</name>
    <dbReference type="NCBI Taxonomy" id="559131"/>
    <lineage>
        <taxon>Eukaryota</taxon>
        <taxon>Metazoa</taxon>
        <taxon>Ecdysozoa</taxon>
        <taxon>Arthropoda</taxon>
        <taxon>Hexapoda</taxon>
        <taxon>Insecta</taxon>
        <taxon>Pterygota</taxon>
        <taxon>Neoptera</taxon>
        <taxon>Endopterygota</taxon>
        <taxon>Coleoptera</taxon>
        <taxon>Polyphaga</taxon>
        <taxon>Cucujiformia</taxon>
        <taxon>Coccinelloidea</taxon>
        <taxon>Coccinellidae</taxon>
        <taxon>Scymninae</taxon>
        <taxon>Scymnini</taxon>
        <taxon>Cryptolaemus</taxon>
    </lineage>
</organism>
<dbReference type="Proteomes" id="UP001516400">
    <property type="component" value="Unassembled WGS sequence"/>
</dbReference>
<protein>
    <recommendedName>
        <fullName evidence="1">PiggyBac transposable element-derived protein domain-containing protein</fullName>
    </recommendedName>
</protein>